<reference evidence="11 12" key="1">
    <citation type="submission" date="2017-09" db="EMBL/GenBank/DDBJ databases">
        <title>Depth-based differentiation of microbial function through sediment-hosted aquifers and enrichment of novel symbionts in the deep terrestrial subsurface.</title>
        <authorList>
            <person name="Probst A.J."/>
            <person name="Ladd B."/>
            <person name="Jarett J.K."/>
            <person name="Geller-Mcgrath D.E."/>
            <person name="Sieber C.M."/>
            <person name="Emerson J.B."/>
            <person name="Anantharaman K."/>
            <person name="Thomas B.C."/>
            <person name="Malmstrom R."/>
            <person name="Stieglmeier M."/>
            <person name="Klingl A."/>
            <person name="Woyke T."/>
            <person name="Ryan C.M."/>
            <person name="Banfield J.F."/>
        </authorList>
    </citation>
    <scope>NUCLEOTIDE SEQUENCE [LARGE SCALE GENOMIC DNA]</scope>
    <source>
        <strain evidence="11">CG11_big_fil_rev_8_21_14_0_20_39_34</strain>
    </source>
</reference>
<keyword evidence="5 8" id="KW-0521">NADP</keyword>
<evidence type="ECO:0000256" key="9">
    <source>
        <dbReference type="RuleBase" id="RU004474"/>
    </source>
</evidence>
<evidence type="ECO:0000256" key="8">
    <source>
        <dbReference type="PIRNR" id="PIRNR000194"/>
    </source>
</evidence>
<name>A0A2H0N698_9BACT</name>
<dbReference type="Proteomes" id="UP000229600">
    <property type="component" value="Unassembled WGS sequence"/>
</dbReference>
<evidence type="ECO:0000313" key="12">
    <source>
        <dbReference type="Proteomes" id="UP000229600"/>
    </source>
</evidence>
<dbReference type="AlphaFoldDB" id="A0A2H0N698"/>
<sequence>MITLIAAVSENFCIGKNGELPWNIPEDLKHFKRLTEGHVVIMGRKTWESIPEKFRPLPKRKNVVITRQTNYPVPEGVEVFSNLEEALLAFSQQSVFIIGGEQIYSATIEKADQLEITHIQKTIPDGDAFFPAIDSNLWENVSEETHENFSFVTYKRK</sequence>
<comment type="pathway">
    <text evidence="1 8">Cofactor biosynthesis; tetrahydrofolate biosynthesis; 5,6,7,8-tetrahydrofolate from 7,8-dihydrofolate: step 1/1.</text>
</comment>
<evidence type="ECO:0000256" key="1">
    <source>
        <dbReference type="ARBA" id="ARBA00004903"/>
    </source>
</evidence>
<dbReference type="GO" id="GO:0046654">
    <property type="term" value="P:tetrahydrofolate biosynthetic process"/>
    <property type="evidence" value="ECO:0007669"/>
    <property type="project" value="UniProtKB-UniPathway"/>
</dbReference>
<dbReference type="PANTHER" id="PTHR48069">
    <property type="entry name" value="DIHYDROFOLATE REDUCTASE"/>
    <property type="match status" value="1"/>
</dbReference>
<dbReference type="PROSITE" id="PS00075">
    <property type="entry name" value="DHFR_1"/>
    <property type="match status" value="1"/>
</dbReference>
<dbReference type="EC" id="1.5.1.3" evidence="3 8"/>
<dbReference type="GO" id="GO:0005829">
    <property type="term" value="C:cytosol"/>
    <property type="evidence" value="ECO:0007669"/>
    <property type="project" value="TreeGrafter"/>
</dbReference>
<evidence type="ECO:0000256" key="6">
    <source>
        <dbReference type="ARBA" id="ARBA00023002"/>
    </source>
</evidence>
<dbReference type="PANTHER" id="PTHR48069:SF3">
    <property type="entry name" value="DIHYDROFOLATE REDUCTASE"/>
    <property type="match status" value="1"/>
</dbReference>
<dbReference type="GO" id="GO:0070401">
    <property type="term" value="F:NADP+ binding"/>
    <property type="evidence" value="ECO:0007669"/>
    <property type="project" value="UniProtKB-ARBA"/>
</dbReference>
<dbReference type="PROSITE" id="PS51330">
    <property type="entry name" value="DHFR_2"/>
    <property type="match status" value="1"/>
</dbReference>
<accession>A0A2H0N698</accession>
<evidence type="ECO:0000256" key="2">
    <source>
        <dbReference type="ARBA" id="ARBA00009539"/>
    </source>
</evidence>
<evidence type="ECO:0000256" key="5">
    <source>
        <dbReference type="ARBA" id="ARBA00022857"/>
    </source>
</evidence>
<dbReference type="InterPro" id="IPR017925">
    <property type="entry name" value="DHFR_CS"/>
</dbReference>
<dbReference type="GO" id="GO:0046452">
    <property type="term" value="P:dihydrofolate metabolic process"/>
    <property type="evidence" value="ECO:0007669"/>
    <property type="project" value="TreeGrafter"/>
</dbReference>
<dbReference type="PRINTS" id="PR00070">
    <property type="entry name" value="DHFR"/>
</dbReference>
<keyword evidence="4 8" id="KW-0554">One-carbon metabolism</keyword>
<dbReference type="PIRSF" id="PIRSF000194">
    <property type="entry name" value="DHFR"/>
    <property type="match status" value="1"/>
</dbReference>
<gene>
    <name evidence="11" type="ORF">COV59_01110</name>
</gene>
<evidence type="ECO:0000256" key="4">
    <source>
        <dbReference type="ARBA" id="ARBA00022563"/>
    </source>
</evidence>
<dbReference type="GO" id="GO:0006730">
    <property type="term" value="P:one-carbon metabolic process"/>
    <property type="evidence" value="ECO:0007669"/>
    <property type="project" value="UniProtKB-KW"/>
</dbReference>
<dbReference type="EMBL" id="PCWN01000003">
    <property type="protein sequence ID" value="PIR04429.1"/>
    <property type="molecule type" value="Genomic_DNA"/>
</dbReference>
<proteinExistence type="inferred from homology"/>
<dbReference type="Pfam" id="PF00186">
    <property type="entry name" value="DHFR_1"/>
    <property type="match status" value="1"/>
</dbReference>
<dbReference type="GO" id="GO:0016301">
    <property type="term" value="F:kinase activity"/>
    <property type="evidence" value="ECO:0007669"/>
    <property type="project" value="UniProtKB-KW"/>
</dbReference>
<keyword evidence="11" id="KW-0808">Transferase</keyword>
<keyword evidence="11" id="KW-0418">Kinase</keyword>
<keyword evidence="6 8" id="KW-0560">Oxidoreductase</keyword>
<dbReference type="InterPro" id="IPR001796">
    <property type="entry name" value="DHFR_dom"/>
</dbReference>
<dbReference type="Gene3D" id="3.40.430.10">
    <property type="entry name" value="Dihydrofolate Reductase, subunit A"/>
    <property type="match status" value="1"/>
</dbReference>
<comment type="caution">
    <text evidence="11">The sequence shown here is derived from an EMBL/GenBank/DDBJ whole genome shotgun (WGS) entry which is preliminary data.</text>
</comment>
<dbReference type="GO" id="GO:0004146">
    <property type="term" value="F:dihydrofolate reductase activity"/>
    <property type="evidence" value="ECO:0007669"/>
    <property type="project" value="UniProtKB-EC"/>
</dbReference>
<dbReference type="FunFam" id="3.40.430.10:FF:000001">
    <property type="entry name" value="Dihydrofolate reductase"/>
    <property type="match status" value="1"/>
</dbReference>
<dbReference type="InterPro" id="IPR024072">
    <property type="entry name" value="DHFR-like_dom_sf"/>
</dbReference>
<evidence type="ECO:0000256" key="3">
    <source>
        <dbReference type="ARBA" id="ARBA00012856"/>
    </source>
</evidence>
<comment type="catalytic activity">
    <reaction evidence="8">
        <text>(6S)-5,6,7,8-tetrahydrofolate + NADP(+) = 7,8-dihydrofolate + NADPH + H(+)</text>
        <dbReference type="Rhea" id="RHEA:15009"/>
        <dbReference type="ChEBI" id="CHEBI:15378"/>
        <dbReference type="ChEBI" id="CHEBI:57451"/>
        <dbReference type="ChEBI" id="CHEBI:57453"/>
        <dbReference type="ChEBI" id="CHEBI:57783"/>
        <dbReference type="ChEBI" id="CHEBI:58349"/>
        <dbReference type="EC" id="1.5.1.3"/>
    </reaction>
</comment>
<dbReference type="InterPro" id="IPR012259">
    <property type="entry name" value="DHFR"/>
</dbReference>
<dbReference type="SUPFAM" id="SSF53597">
    <property type="entry name" value="Dihydrofolate reductase-like"/>
    <property type="match status" value="1"/>
</dbReference>
<evidence type="ECO:0000259" key="10">
    <source>
        <dbReference type="PROSITE" id="PS51330"/>
    </source>
</evidence>
<dbReference type="GO" id="GO:0046655">
    <property type="term" value="P:folic acid metabolic process"/>
    <property type="evidence" value="ECO:0007669"/>
    <property type="project" value="TreeGrafter"/>
</dbReference>
<comment type="similarity">
    <text evidence="2 8 9">Belongs to the dihydrofolate reductase family.</text>
</comment>
<dbReference type="CDD" id="cd00209">
    <property type="entry name" value="DHFR"/>
    <property type="match status" value="1"/>
</dbReference>
<evidence type="ECO:0000256" key="7">
    <source>
        <dbReference type="ARBA" id="ARBA00025067"/>
    </source>
</evidence>
<evidence type="ECO:0000313" key="11">
    <source>
        <dbReference type="EMBL" id="PIR04429.1"/>
    </source>
</evidence>
<dbReference type="UniPathway" id="UPA00077">
    <property type="reaction ID" value="UER00158"/>
</dbReference>
<organism evidence="11 12">
    <name type="scientific">Candidatus Magasanikbacteria bacterium CG11_big_fil_rev_8_21_14_0_20_39_34</name>
    <dbReference type="NCBI Taxonomy" id="1974653"/>
    <lineage>
        <taxon>Bacteria</taxon>
        <taxon>Candidatus Magasanikiibacteriota</taxon>
    </lineage>
</organism>
<feature type="domain" description="DHFR" evidence="10">
    <location>
        <begin position="1"/>
        <end position="157"/>
    </location>
</feature>
<comment type="function">
    <text evidence="7 8">Key enzyme in folate metabolism. Catalyzes an essential reaction for de novo glycine and purine synthesis, and for DNA precursor synthesis.</text>
</comment>
<protein>
    <recommendedName>
        <fullName evidence="3 8">Dihydrofolate reductase</fullName>
        <ecNumber evidence="3 8">1.5.1.3</ecNumber>
    </recommendedName>
</protein>